<dbReference type="RefSeq" id="WP_041052161.1">
    <property type="nucleotide sequence ID" value="NZ_JXAK01000085.1"/>
</dbReference>
<proteinExistence type="predicted"/>
<name>A0ABR5AAE7_9BACL</name>
<reference evidence="1 2" key="1">
    <citation type="submission" date="2014-12" db="EMBL/GenBank/DDBJ databases">
        <title>Draft genome sequence of Paenibacillus kamchatkensis strain B-2647.</title>
        <authorList>
            <person name="Karlyshev A.V."/>
            <person name="Kudryashova E.B."/>
        </authorList>
    </citation>
    <scope>NUCLEOTIDE SEQUENCE [LARGE SCALE GENOMIC DNA]</scope>
    <source>
        <strain evidence="1 2">VKM B-2647</strain>
    </source>
</reference>
<evidence type="ECO:0000313" key="2">
    <source>
        <dbReference type="Proteomes" id="UP000031967"/>
    </source>
</evidence>
<accession>A0ABR5AAE7</accession>
<dbReference type="Proteomes" id="UP000031967">
    <property type="component" value="Unassembled WGS sequence"/>
</dbReference>
<dbReference type="EMBL" id="JXAK01000085">
    <property type="protein sequence ID" value="KIL37952.1"/>
    <property type="molecule type" value="Genomic_DNA"/>
</dbReference>
<evidence type="ECO:0000313" key="1">
    <source>
        <dbReference type="EMBL" id="KIL37952.1"/>
    </source>
</evidence>
<comment type="caution">
    <text evidence="1">The sequence shown here is derived from an EMBL/GenBank/DDBJ whole genome shotgun (WGS) entry which is preliminary data.</text>
</comment>
<protein>
    <submittedName>
        <fullName evidence="1">Uncharacterized protein</fullName>
    </submittedName>
</protein>
<keyword evidence="2" id="KW-1185">Reference proteome</keyword>
<gene>
    <name evidence="1" type="ORF">SD70_29630</name>
</gene>
<sequence length="104" mass="12190">MSIQVRLLQSIMDFRKKNFNLTQEQFAELYEDRFSVSVELVLDAVKKAEKDDAPPVDDDLLYSLGEYYSSQYVEKNKPWVREIPFAEWMQRQLNSGGHIDVGQL</sequence>
<organism evidence="1 2">
    <name type="scientific">Gordoniibacillus kamchatkensis</name>
    <dbReference type="NCBI Taxonomy" id="1590651"/>
    <lineage>
        <taxon>Bacteria</taxon>
        <taxon>Bacillati</taxon>
        <taxon>Bacillota</taxon>
        <taxon>Bacilli</taxon>
        <taxon>Bacillales</taxon>
        <taxon>Paenibacillaceae</taxon>
        <taxon>Gordoniibacillus</taxon>
    </lineage>
</organism>